<proteinExistence type="predicted"/>
<evidence type="ECO:0000313" key="2">
    <source>
        <dbReference type="Proteomes" id="UP001060215"/>
    </source>
</evidence>
<gene>
    <name evidence="1" type="ORF">LOK49_LG07G02943</name>
</gene>
<keyword evidence="2" id="KW-1185">Reference proteome</keyword>
<reference evidence="1 2" key="1">
    <citation type="journal article" date="2022" name="Plant J.">
        <title>Chromosome-level genome of Camellia lanceoleosa provides a valuable resource for understanding genome evolution and self-incompatibility.</title>
        <authorList>
            <person name="Gong W."/>
            <person name="Xiao S."/>
            <person name="Wang L."/>
            <person name="Liao Z."/>
            <person name="Chang Y."/>
            <person name="Mo W."/>
            <person name="Hu G."/>
            <person name="Li W."/>
            <person name="Zhao G."/>
            <person name="Zhu H."/>
            <person name="Hu X."/>
            <person name="Ji K."/>
            <person name="Xiang X."/>
            <person name="Song Q."/>
            <person name="Yuan D."/>
            <person name="Jin S."/>
            <person name="Zhang L."/>
        </authorList>
    </citation>
    <scope>NUCLEOTIDE SEQUENCE [LARGE SCALE GENOMIC DNA]</scope>
    <source>
        <strain evidence="1">SQ_2022a</strain>
    </source>
</reference>
<sequence length="154" mass="17157">MTRFLDGWIDFVLLDFVLFNWDRVLSSHMMLLCCCCCCAAAAMLLFVCCFCLWSFVSFVPSIAKPTTHQTLDKGKPPMVPQTPTSQAMESLSISSPDQVSASNSSNSTSEVMSVEEKFRIVRSVGEECIQENEFLNLLTKKPEPVCYDGFEPSG</sequence>
<accession>A0ACC0GZP4</accession>
<comment type="caution">
    <text evidence="1">The sequence shown here is derived from an EMBL/GenBank/DDBJ whole genome shotgun (WGS) entry which is preliminary data.</text>
</comment>
<dbReference type="Proteomes" id="UP001060215">
    <property type="component" value="Chromosome 7"/>
</dbReference>
<dbReference type="EMBL" id="CM045764">
    <property type="protein sequence ID" value="KAI8005820.1"/>
    <property type="molecule type" value="Genomic_DNA"/>
</dbReference>
<evidence type="ECO:0000313" key="1">
    <source>
        <dbReference type="EMBL" id="KAI8005820.1"/>
    </source>
</evidence>
<keyword evidence="1" id="KW-0436">Ligase</keyword>
<protein>
    <submittedName>
        <fullName evidence="1">Tyrosine--tRNA ligase 2, cytoplasmic</fullName>
    </submittedName>
</protein>
<organism evidence="1 2">
    <name type="scientific">Camellia lanceoleosa</name>
    <dbReference type="NCBI Taxonomy" id="1840588"/>
    <lineage>
        <taxon>Eukaryota</taxon>
        <taxon>Viridiplantae</taxon>
        <taxon>Streptophyta</taxon>
        <taxon>Embryophyta</taxon>
        <taxon>Tracheophyta</taxon>
        <taxon>Spermatophyta</taxon>
        <taxon>Magnoliopsida</taxon>
        <taxon>eudicotyledons</taxon>
        <taxon>Gunneridae</taxon>
        <taxon>Pentapetalae</taxon>
        <taxon>asterids</taxon>
        <taxon>Ericales</taxon>
        <taxon>Theaceae</taxon>
        <taxon>Camellia</taxon>
    </lineage>
</organism>
<name>A0ACC0GZP4_9ERIC</name>